<reference evidence="2" key="1">
    <citation type="submission" date="2020-03" db="EMBL/GenBank/DDBJ databases">
        <title>Draft sequencing of Paenibacilllus sp. S3N08.</title>
        <authorList>
            <person name="Kim D.-U."/>
        </authorList>
    </citation>
    <scope>NUCLEOTIDE SEQUENCE</scope>
    <source>
        <strain evidence="2">S3N08</strain>
    </source>
</reference>
<evidence type="ECO:0000313" key="3">
    <source>
        <dbReference type="Proteomes" id="UP001165962"/>
    </source>
</evidence>
<feature type="transmembrane region" description="Helical" evidence="1">
    <location>
        <begin position="210"/>
        <end position="227"/>
    </location>
</feature>
<keyword evidence="1" id="KW-0812">Transmembrane</keyword>
<feature type="transmembrane region" description="Helical" evidence="1">
    <location>
        <begin position="156"/>
        <end position="176"/>
    </location>
</feature>
<feature type="transmembrane region" description="Helical" evidence="1">
    <location>
        <begin position="377"/>
        <end position="399"/>
    </location>
</feature>
<feature type="transmembrane region" description="Helical" evidence="1">
    <location>
        <begin position="461"/>
        <end position="482"/>
    </location>
</feature>
<dbReference type="RefSeq" id="WP_166152218.1">
    <property type="nucleotide sequence ID" value="NZ_JAAOIW010000006.1"/>
</dbReference>
<keyword evidence="3" id="KW-1185">Reference proteome</keyword>
<feature type="transmembrane region" description="Helical" evidence="1">
    <location>
        <begin position="40"/>
        <end position="60"/>
    </location>
</feature>
<keyword evidence="1" id="KW-1133">Transmembrane helix</keyword>
<feature type="transmembrane region" description="Helical" evidence="1">
    <location>
        <begin position="182"/>
        <end position="203"/>
    </location>
</feature>
<keyword evidence="1" id="KW-0472">Membrane</keyword>
<feature type="transmembrane region" description="Helical" evidence="1">
    <location>
        <begin position="278"/>
        <end position="298"/>
    </location>
</feature>
<sequence>MKNRLLALMLISGLTLLVFTAGSLIVPSVLFMFGISITKLHVGLVIALAAGVAWMTVKMLHLEHPVRYWGVALAASALLFVVCFWISGSFYDLSYDGQAYHQEAVIYLADGWNPVYDEALSVPTGHSLWINHYGRASEIASAVMYKATGLIEHSKVFNLLLMVASFFLSLSALQALRPEGSITRAVVVAALFALNPVSIYQAFSFYVDGLLASSLLCLVALACLIFARPGWLLLSAYSAMMIFTMNIKFTAIAYAGVLTIGLLVVLYMSEQFGRLKQLFKVAAVGGLIGIFLVGYNPYVTNTLTKGNPFYPLAGEGAVDIFETFIPRNLETMNRFEQTVNSYFSVMAGNSSEKIPTQIKLPFTFTERELMAMSAPDAAVSGFGPLFSGVLLLSIILLGLGFHYRKGAAMAALGVIGILAISAFVNPAAWWARYVPQFWLIPLICVWLGFSYKGNRLITSTSWLLIAVIAINTLMVSGTYTYYQWTWNQTLRAQLAEIQTVQGPVKAEFTYSWSNRERLAKLGIAFVEESPLACEDKLVLIRSGTSICKQPE</sequence>
<organism evidence="2 3">
    <name type="scientific">Paenibacillus agricola</name>
    <dbReference type="NCBI Taxonomy" id="2716264"/>
    <lineage>
        <taxon>Bacteria</taxon>
        <taxon>Bacillati</taxon>
        <taxon>Bacillota</taxon>
        <taxon>Bacilli</taxon>
        <taxon>Bacillales</taxon>
        <taxon>Paenibacillaceae</taxon>
        <taxon>Paenibacillus</taxon>
    </lineage>
</organism>
<evidence type="ECO:0000313" key="2">
    <source>
        <dbReference type="EMBL" id="NHN31944.1"/>
    </source>
</evidence>
<feature type="transmembrane region" description="Helical" evidence="1">
    <location>
        <begin position="6"/>
        <end position="33"/>
    </location>
</feature>
<dbReference type="Proteomes" id="UP001165962">
    <property type="component" value="Unassembled WGS sequence"/>
</dbReference>
<comment type="caution">
    <text evidence="2">The sequence shown here is derived from an EMBL/GenBank/DDBJ whole genome shotgun (WGS) entry which is preliminary data.</text>
</comment>
<feature type="transmembrane region" description="Helical" evidence="1">
    <location>
        <begin position="66"/>
        <end position="86"/>
    </location>
</feature>
<protein>
    <recommendedName>
        <fullName evidence="4">Glycosyltransferase RgtA/B/C/D-like domain-containing protein</fullName>
    </recommendedName>
</protein>
<dbReference type="EMBL" id="JAAOIW010000006">
    <property type="protein sequence ID" value="NHN31944.1"/>
    <property type="molecule type" value="Genomic_DNA"/>
</dbReference>
<accession>A0ABX0JCK1</accession>
<proteinExistence type="predicted"/>
<feature type="transmembrane region" description="Helical" evidence="1">
    <location>
        <begin position="406"/>
        <end position="424"/>
    </location>
</feature>
<feature type="transmembrane region" description="Helical" evidence="1">
    <location>
        <begin position="430"/>
        <end position="449"/>
    </location>
</feature>
<evidence type="ECO:0008006" key="4">
    <source>
        <dbReference type="Google" id="ProtNLM"/>
    </source>
</evidence>
<name>A0ABX0JCK1_9BACL</name>
<evidence type="ECO:0000256" key="1">
    <source>
        <dbReference type="SAM" id="Phobius"/>
    </source>
</evidence>
<feature type="transmembrane region" description="Helical" evidence="1">
    <location>
        <begin position="247"/>
        <end position="266"/>
    </location>
</feature>
<gene>
    <name evidence="2" type="ORF">G9U52_19075</name>
</gene>